<protein>
    <submittedName>
        <fullName evidence="3">Putative pectate lyase</fullName>
    </submittedName>
</protein>
<accession>A0A6M3IL06</accession>
<dbReference type="EMBL" id="MT141307">
    <property type="protein sequence ID" value="QJA58083.1"/>
    <property type="molecule type" value="Genomic_DNA"/>
</dbReference>
<sequence>MTAYYCDLAQPYADSANVGDTTGNPHKGVGGLLAAIYGIGTADKLAAGDILYVKGSGSIQLVLRVGYDGSGGGQEAPGAAVTFTAGGVTVATGTLVYDDNDGLGAGELYLEITSGWPFDNDTTNLGGGHTVLGGAAVTPHCVPISTTWPENNLLACNSGTTAAEIAIVGVDSDWSIPAPADYTDRANATLNANNEQIPDVVLVTGGKDITAWSRGDLVSDDGAGGTDWAGYVLEVNKGGTAKIWVRLTLGQVENVDSGDTMTNETAADSTTLAADADAVDLAQCVNVIQRSVADGWRLANMTLQGASAVGVTAGSSAVDRWCFDHVHITTCGSHGIDGYRDGYPTFLFCEIDTCGGAGLYFSGAYAVIVGCIFHDMTSYGVYTYYHSTIYRCLFYDNGNDDIFMAYANLHVIGNTFDGNTGGSGVFVNTNISDLRAIWNRFTRANQYGIEQNSAGFFSNRQDHNLTYLNGVAATKNIAAGPNNIAAAADGYTNRAGKNYTLTSSAEGRRVLKALNSLNTLYMTMGQPPTDTGGGGGGGGSLVDGGLVR</sequence>
<keyword evidence="3" id="KW-0456">Lyase</keyword>
<dbReference type="AlphaFoldDB" id="A0A6M3IL06"/>
<dbReference type="SUPFAM" id="SSF51126">
    <property type="entry name" value="Pectin lyase-like"/>
    <property type="match status" value="1"/>
</dbReference>
<evidence type="ECO:0000259" key="2">
    <source>
        <dbReference type="Pfam" id="PF13229"/>
    </source>
</evidence>
<feature type="domain" description="Right handed beta helix" evidence="2">
    <location>
        <begin position="317"/>
        <end position="455"/>
    </location>
</feature>
<evidence type="ECO:0000313" key="4">
    <source>
        <dbReference type="EMBL" id="QJA79373.1"/>
    </source>
</evidence>
<dbReference type="InterPro" id="IPR011050">
    <property type="entry name" value="Pectin_lyase_fold/virulence"/>
</dbReference>
<feature type="region of interest" description="Disordered" evidence="1">
    <location>
        <begin position="526"/>
        <end position="548"/>
    </location>
</feature>
<dbReference type="Gene3D" id="2.160.20.10">
    <property type="entry name" value="Single-stranded right-handed beta-helix, Pectin lyase-like"/>
    <property type="match status" value="1"/>
</dbReference>
<dbReference type="EMBL" id="MT142378">
    <property type="protein sequence ID" value="QJA79373.1"/>
    <property type="molecule type" value="Genomic_DNA"/>
</dbReference>
<dbReference type="GO" id="GO:0016829">
    <property type="term" value="F:lyase activity"/>
    <property type="evidence" value="ECO:0007669"/>
    <property type="project" value="UniProtKB-KW"/>
</dbReference>
<organism evidence="3">
    <name type="scientific">viral metagenome</name>
    <dbReference type="NCBI Taxonomy" id="1070528"/>
    <lineage>
        <taxon>unclassified sequences</taxon>
        <taxon>metagenomes</taxon>
        <taxon>organismal metagenomes</taxon>
    </lineage>
</organism>
<evidence type="ECO:0000313" key="3">
    <source>
        <dbReference type="EMBL" id="QJA58083.1"/>
    </source>
</evidence>
<feature type="compositionally biased region" description="Gly residues" evidence="1">
    <location>
        <begin position="531"/>
        <end position="548"/>
    </location>
</feature>
<dbReference type="Pfam" id="PF13229">
    <property type="entry name" value="Beta_helix"/>
    <property type="match status" value="1"/>
</dbReference>
<dbReference type="InterPro" id="IPR012334">
    <property type="entry name" value="Pectin_lyas_fold"/>
</dbReference>
<dbReference type="InterPro" id="IPR039448">
    <property type="entry name" value="Beta_helix"/>
</dbReference>
<evidence type="ECO:0000256" key="1">
    <source>
        <dbReference type="SAM" id="MobiDB-lite"/>
    </source>
</evidence>
<name>A0A6M3IL06_9ZZZZ</name>
<gene>
    <name evidence="4" type="ORF">MM415A00911_0015</name>
    <name evidence="3" type="ORF">MM415B01504_0015</name>
</gene>
<reference evidence="3" key="1">
    <citation type="submission" date="2020-03" db="EMBL/GenBank/DDBJ databases">
        <title>The deep terrestrial virosphere.</title>
        <authorList>
            <person name="Holmfeldt K."/>
            <person name="Nilsson E."/>
            <person name="Simone D."/>
            <person name="Lopez-Fernandez M."/>
            <person name="Wu X."/>
            <person name="de Brujin I."/>
            <person name="Lundin D."/>
            <person name="Andersson A."/>
            <person name="Bertilsson S."/>
            <person name="Dopson M."/>
        </authorList>
    </citation>
    <scope>NUCLEOTIDE SEQUENCE</scope>
    <source>
        <strain evidence="4">MM415A00911</strain>
        <strain evidence="3">MM415B01504</strain>
    </source>
</reference>
<proteinExistence type="predicted"/>